<dbReference type="InterPro" id="IPR010994">
    <property type="entry name" value="RuvA_2-like"/>
</dbReference>
<dbReference type="InterPro" id="IPR051675">
    <property type="entry name" value="Endo/Exo/Phosphatase_dom_1"/>
</dbReference>
<reference evidence="4 5" key="1">
    <citation type="submission" date="2023-07" db="EMBL/GenBank/DDBJ databases">
        <title>Genomic Encyclopedia of Type Strains, Phase IV (KMG-IV): sequencing the most valuable type-strain genomes for metagenomic binning, comparative biology and taxonomic classification.</title>
        <authorList>
            <person name="Goeker M."/>
        </authorList>
    </citation>
    <scope>NUCLEOTIDE SEQUENCE [LARGE SCALE GENOMIC DNA]</scope>
    <source>
        <strain evidence="4 5">DSM 16460</strain>
    </source>
</reference>
<dbReference type="Pfam" id="PF12836">
    <property type="entry name" value="HHH_3"/>
    <property type="match status" value="1"/>
</dbReference>
<dbReference type="PANTHER" id="PTHR21180:SF32">
    <property type="entry name" value="ENDONUCLEASE_EXONUCLEASE_PHOSPHATASE FAMILY DOMAIN-CONTAINING PROTEIN 1"/>
    <property type="match status" value="1"/>
</dbReference>
<dbReference type="InterPro" id="IPR004509">
    <property type="entry name" value="Competence_ComEA_HhH"/>
</dbReference>
<dbReference type="InterPro" id="IPR019554">
    <property type="entry name" value="Soluble_ligand-bd"/>
</dbReference>
<protein>
    <submittedName>
        <fullName evidence="4">Competence protein ComEA</fullName>
    </submittedName>
</protein>
<sequence length="197" mass="21494">MLVPKKWIVTTVMILVVIGISIFQSSSSENGGQPVIVEERSSETESTERVSEVSENSLVVDIKGAVHDPGVYEMSEGDRVVDAIEYAGGLKSDADEHQINLAELVYDEMIIMIPEVSDGQNSPDLSIDNSQQDGKIRINQATAEELTSLSGIGEKKAQTIIDYREENGAFKSLDELLNISGIGEKTLEQIEENLIVP</sequence>
<keyword evidence="2" id="KW-0812">Transmembrane</keyword>
<dbReference type="EMBL" id="JAUSTQ010000002">
    <property type="protein sequence ID" value="MDQ0158687.1"/>
    <property type="molecule type" value="Genomic_DNA"/>
</dbReference>
<feature type="transmembrane region" description="Helical" evidence="2">
    <location>
        <begin position="7"/>
        <end position="24"/>
    </location>
</feature>
<proteinExistence type="predicted"/>
<dbReference type="Pfam" id="PF10531">
    <property type="entry name" value="SLBB"/>
    <property type="match status" value="1"/>
</dbReference>
<name>A0ABT9VCN3_9BACI</name>
<dbReference type="Proteomes" id="UP001224359">
    <property type="component" value="Unassembled WGS sequence"/>
</dbReference>
<dbReference type="SUPFAM" id="SSF47781">
    <property type="entry name" value="RuvA domain 2-like"/>
    <property type="match status" value="1"/>
</dbReference>
<evidence type="ECO:0000313" key="4">
    <source>
        <dbReference type="EMBL" id="MDQ0158687.1"/>
    </source>
</evidence>
<dbReference type="NCBIfam" id="TIGR00426">
    <property type="entry name" value="competence protein ComEA helix-hairpin-helix repeat region"/>
    <property type="match status" value="1"/>
</dbReference>
<keyword evidence="2" id="KW-1133">Transmembrane helix</keyword>
<gene>
    <name evidence="4" type="ORF">J2S77_000643</name>
</gene>
<dbReference type="PANTHER" id="PTHR21180">
    <property type="entry name" value="ENDONUCLEASE/EXONUCLEASE/PHOSPHATASE FAMILY DOMAIN-CONTAINING PROTEIN 1"/>
    <property type="match status" value="1"/>
</dbReference>
<keyword evidence="2" id="KW-0472">Membrane</keyword>
<dbReference type="InterPro" id="IPR003583">
    <property type="entry name" value="Hlx-hairpin-Hlx_DNA-bd_motif"/>
</dbReference>
<comment type="caution">
    <text evidence="4">The sequence shown here is derived from an EMBL/GenBank/DDBJ whole genome shotgun (WGS) entry which is preliminary data.</text>
</comment>
<dbReference type="SMART" id="SM00278">
    <property type="entry name" value="HhH1"/>
    <property type="match status" value="2"/>
</dbReference>
<feature type="region of interest" description="Disordered" evidence="1">
    <location>
        <begin position="25"/>
        <end position="48"/>
    </location>
</feature>
<evidence type="ECO:0000256" key="2">
    <source>
        <dbReference type="SAM" id="Phobius"/>
    </source>
</evidence>
<feature type="compositionally biased region" description="Basic and acidic residues" evidence="1">
    <location>
        <begin position="37"/>
        <end position="48"/>
    </location>
</feature>
<dbReference type="Gene3D" id="1.10.150.280">
    <property type="entry name" value="AF1531-like domain"/>
    <property type="match status" value="1"/>
</dbReference>
<organism evidence="4 5">
    <name type="scientific">Alkalibacillus salilacus</name>
    <dbReference type="NCBI Taxonomy" id="284582"/>
    <lineage>
        <taxon>Bacteria</taxon>
        <taxon>Bacillati</taxon>
        <taxon>Bacillota</taxon>
        <taxon>Bacilli</taxon>
        <taxon>Bacillales</taxon>
        <taxon>Bacillaceae</taxon>
        <taxon>Alkalibacillus</taxon>
    </lineage>
</organism>
<accession>A0ABT9VCN3</accession>
<evidence type="ECO:0000256" key="1">
    <source>
        <dbReference type="SAM" id="MobiDB-lite"/>
    </source>
</evidence>
<evidence type="ECO:0000259" key="3">
    <source>
        <dbReference type="SMART" id="SM00278"/>
    </source>
</evidence>
<dbReference type="RefSeq" id="WP_306974572.1">
    <property type="nucleotide sequence ID" value="NZ_JAUSTQ010000002.1"/>
</dbReference>
<evidence type="ECO:0000313" key="5">
    <source>
        <dbReference type="Proteomes" id="UP001224359"/>
    </source>
</evidence>
<feature type="domain" description="Helix-hairpin-helix DNA-binding motif class 1" evidence="3">
    <location>
        <begin position="174"/>
        <end position="193"/>
    </location>
</feature>
<feature type="domain" description="Helix-hairpin-helix DNA-binding motif class 1" evidence="3">
    <location>
        <begin position="144"/>
        <end position="163"/>
    </location>
</feature>
<keyword evidence="5" id="KW-1185">Reference proteome</keyword>